<accession>A0A8D8NLB9</accession>
<reference evidence="1" key="1">
    <citation type="submission" date="2021-05" db="EMBL/GenBank/DDBJ databases">
        <authorList>
            <person name="Alioto T."/>
            <person name="Alioto T."/>
            <person name="Gomez Garrido J."/>
        </authorList>
    </citation>
    <scope>NUCLEOTIDE SEQUENCE</scope>
</reference>
<dbReference type="EMBL" id="HBUE01175271">
    <property type="protein sequence ID" value="CAG6517419.1"/>
    <property type="molecule type" value="Transcribed_RNA"/>
</dbReference>
<dbReference type="AlphaFoldDB" id="A0A8D8NLB9"/>
<sequence>MAKFAVRGVVPRAQKSGPSRARHTTVLWGTGPQYLTSTTMHSVPRYFVRPVPTTLHLSLQFLHTTLARGYDFDRGDLTRLGFLTCPWCPLTVCSVVLPQSVLLTLSDFNLVVRHCFITV</sequence>
<dbReference type="EMBL" id="HBUE01280793">
    <property type="protein sequence ID" value="CAG6568943.1"/>
    <property type="molecule type" value="Transcribed_RNA"/>
</dbReference>
<proteinExistence type="predicted"/>
<name>A0A8D8NLB9_CULPI</name>
<organism evidence="1">
    <name type="scientific">Culex pipiens</name>
    <name type="common">House mosquito</name>
    <dbReference type="NCBI Taxonomy" id="7175"/>
    <lineage>
        <taxon>Eukaryota</taxon>
        <taxon>Metazoa</taxon>
        <taxon>Ecdysozoa</taxon>
        <taxon>Arthropoda</taxon>
        <taxon>Hexapoda</taxon>
        <taxon>Insecta</taxon>
        <taxon>Pterygota</taxon>
        <taxon>Neoptera</taxon>
        <taxon>Endopterygota</taxon>
        <taxon>Diptera</taxon>
        <taxon>Nematocera</taxon>
        <taxon>Culicoidea</taxon>
        <taxon>Culicidae</taxon>
        <taxon>Culicinae</taxon>
        <taxon>Culicini</taxon>
        <taxon>Culex</taxon>
        <taxon>Culex</taxon>
    </lineage>
</organism>
<evidence type="ECO:0000313" key="1">
    <source>
        <dbReference type="EMBL" id="CAG6568943.1"/>
    </source>
</evidence>
<protein>
    <submittedName>
        <fullName evidence="1">(northern house mosquito) hypothetical protein</fullName>
    </submittedName>
</protein>